<evidence type="ECO:0000313" key="5">
    <source>
        <dbReference type="Proteomes" id="UP000065533"/>
    </source>
</evidence>
<organism evidence="4 5">
    <name type="scientific">Planococcus kocurii</name>
    <dbReference type="NCBI Taxonomy" id="1374"/>
    <lineage>
        <taxon>Bacteria</taxon>
        <taxon>Bacillati</taxon>
        <taxon>Bacillota</taxon>
        <taxon>Bacilli</taxon>
        <taxon>Bacillales</taxon>
        <taxon>Caryophanaceae</taxon>
        <taxon>Planococcus</taxon>
    </lineage>
</organism>
<dbReference type="Gene3D" id="2.60.40.1630">
    <property type="entry name" value="bacillus anthracis domain"/>
    <property type="match status" value="1"/>
</dbReference>
<reference evidence="4" key="1">
    <citation type="submission" date="2016-01" db="EMBL/GenBank/DDBJ databases">
        <title>Complete genome of Planococcus kocurri type strain.</title>
        <authorList>
            <person name="See-Too W.S."/>
        </authorList>
    </citation>
    <scope>NUCLEOTIDE SEQUENCE [LARGE SCALE GENOMIC DNA]</scope>
    <source>
        <strain evidence="4">ATCC 43650</strain>
    </source>
</reference>
<feature type="domain" description="DUF5643" evidence="3">
    <location>
        <begin position="228"/>
        <end position="341"/>
    </location>
</feature>
<feature type="transmembrane region" description="Helical" evidence="1">
    <location>
        <begin position="44"/>
        <end position="65"/>
    </location>
</feature>
<dbReference type="Proteomes" id="UP000065533">
    <property type="component" value="Chromosome"/>
</dbReference>
<keyword evidence="5" id="KW-1185">Reference proteome</keyword>
<dbReference type="EMBL" id="CP013661">
    <property type="protein sequence ID" value="ALS78488.1"/>
    <property type="molecule type" value="Genomic_DNA"/>
</dbReference>
<evidence type="ECO:0000259" key="3">
    <source>
        <dbReference type="Pfam" id="PF18705"/>
    </source>
</evidence>
<keyword evidence="1" id="KW-1133">Transmembrane helix</keyword>
<keyword evidence="1" id="KW-0812">Transmembrane</keyword>
<feature type="domain" description="DUF4179" evidence="2">
    <location>
        <begin position="40"/>
        <end position="132"/>
    </location>
</feature>
<sequence>MKDKEILIKKAIEQIEVPEDQLDLIISNAFFGPARTKARKRRKWLIPAIAASILFTGISVATLTASPALANYMTELPIIGSVFSIFSEKEEGLLQYERFSEKVGLSKTSNGVTISIDQAVYDGTNVTFTYTVMGDVELDDSTHITGFPTLLEAEDVSTSMEWEMKQDILVGINSIPHLNEEAAQVNVLWEPASLYTKKGEIEGDWKFEFAVDQLKKDPIVLDEKVLGSGVTVHFTEVTFTDIAVNIAYQQLVDPSLLKESGAVEAELIAQDNLGNVYKVPHNGGTAYGGANTQEDLFWTATMRGLNPEATVLTFYPFAHVSHMNGETPESYRIEFDALEINMLEGTHKINNNPIFPVLKENEENESN</sequence>
<protein>
    <recommendedName>
        <fullName evidence="6">DUF4179 domain-containing protein</fullName>
    </recommendedName>
</protein>
<dbReference type="InterPro" id="IPR025436">
    <property type="entry name" value="DUF4179"/>
</dbReference>
<dbReference type="InterPro" id="IPR040680">
    <property type="entry name" value="DUF5643"/>
</dbReference>
<dbReference type="RefSeq" id="WP_058385147.1">
    <property type="nucleotide sequence ID" value="NZ_CP013661.2"/>
</dbReference>
<keyword evidence="1" id="KW-0472">Membrane</keyword>
<dbReference type="Gene3D" id="2.60.40.1640">
    <property type="entry name" value="Conserved domain protein"/>
    <property type="match status" value="1"/>
</dbReference>
<gene>
    <name evidence="4" type="ORF">AUO94_07360</name>
</gene>
<evidence type="ECO:0000313" key="4">
    <source>
        <dbReference type="EMBL" id="ALS78488.1"/>
    </source>
</evidence>
<evidence type="ECO:0000259" key="2">
    <source>
        <dbReference type="Pfam" id="PF13786"/>
    </source>
</evidence>
<evidence type="ECO:0000256" key="1">
    <source>
        <dbReference type="SAM" id="Phobius"/>
    </source>
</evidence>
<name>A0ABM5WVX2_9BACL</name>
<accession>A0ABM5WVX2</accession>
<dbReference type="Pfam" id="PF18705">
    <property type="entry name" value="DUF5643"/>
    <property type="match status" value="1"/>
</dbReference>
<evidence type="ECO:0008006" key="6">
    <source>
        <dbReference type="Google" id="ProtNLM"/>
    </source>
</evidence>
<proteinExistence type="predicted"/>
<dbReference type="Pfam" id="PF13786">
    <property type="entry name" value="DUF4179"/>
    <property type="match status" value="1"/>
</dbReference>